<name>A0A1G7A446_9BURK</name>
<dbReference type="OrthoDB" id="345640at2"/>
<keyword evidence="3" id="KW-0812">Transmembrane</keyword>
<evidence type="ECO:0000256" key="1">
    <source>
        <dbReference type="PROSITE-ProRule" id="PRU00473"/>
    </source>
</evidence>
<dbReference type="NCBIfam" id="NF005444">
    <property type="entry name" value="PRK07033.1"/>
    <property type="match status" value="1"/>
</dbReference>
<dbReference type="NCBIfam" id="TIGR03349">
    <property type="entry name" value="IV_VI_DotU"/>
    <property type="match status" value="1"/>
</dbReference>
<keyword evidence="3" id="KW-1133">Transmembrane helix</keyword>
<dbReference type="InterPro" id="IPR017732">
    <property type="entry name" value="T4/T6SS_DotU"/>
</dbReference>
<dbReference type="NCBIfam" id="TIGR03350">
    <property type="entry name" value="type_VI_ompA"/>
    <property type="match status" value="1"/>
</dbReference>
<reference evidence="5 6" key="1">
    <citation type="submission" date="2016-10" db="EMBL/GenBank/DDBJ databases">
        <authorList>
            <person name="de Groot N.N."/>
        </authorList>
    </citation>
    <scope>NUCLEOTIDE SEQUENCE [LARGE SCALE GENOMIC DNA]</scope>
    <source>
        <strain evidence="5 6">DSM 16619</strain>
    </source>
</reference>
<dbReference type="EMBL" id="FMZC01000012">
    <property type="protein sequence ID" value="SDE09572.1"/>
    <property type="molecule type" value="Genomic_DNA"/>
</dbReference>
<dbReference type="Proteomes" id="UP000198781">
    <property type="component" value="Unassembled WGS sequence"/>
</dbReference>
<dbReference type="InterPro" id="IPR017733">
    <property type="entry name" value="OmpA-like_dom_proteobacteria"/>
</dbReference>
<dbReference type="GO" id="GO:0016020">
    <property type="term" value="C:membrane"/>
    <property type="evidence" value="ECO:0007669"/>
    <property type="project" value="UniProtKB-UniRule"/>
</dbReference>
<dbReference type="NCBIfam" id="NF038228">
    <property type="entry name" value="IcmH_DotU_IVB"/>
    <property type="match status" value="1"/>
</dbReference>
<dbReference type="Gene3D" id="1.25.40.590">
    <property type="entry name" value="Type IV / VI secretion system, DotU"/>
    <property type="match status" value="1"/>
</dbReference>
<organism evidence="5 6">
    <name type="scientific">Paracidovorax valerianellae</name>
    <dbReference type="NCBI Taxonomy" id="187868"/>
    <lineage>
        <taxon>Bacteria</taxon>
        <taxon>Pseudomonadati</taxon>
        <taxon>Pseudomonadota</taxon>
        <taxon>Betaproteobacteria</taxon>
        <taxon>Burkholderiales</taxon>
        <taxon>Comamonadaceae</taxon>
        <taxon>Paracidovorax</taxon>
    </lineage>
</organism>
<dbReference type="PROSITE" id="PS51123">
    <property type="entry name" value="OMPA_2"/>
    <property type="match status" value="1"/>
</dbReference>
<sequence>MSIQTSGNVFAFDTGSGTAAARSGAVPAQAPAGAVRETALPYVVSGGNPLVAAANTLLNLIPQIRAMATNGDPGGFQQFLLENIRQFESRAGSTGVPMETIIGARYCICTAIDEAAAQTPWGGSGVWPKYSLLVALHNETWGGEKFFQLLSKLVQTPNQHIDLIELMYFCLMLGFEGRYHVVENGKSQLESLKARLLQVIEGARGDRSGALALHWRGVQRAAVPPWTLIPFWVAAALALLIAFLIFLWFNYRLASRSDDLFAAINGIRLPQAPTVVAAAPKPRLRQFLEPEIREGLVEVNDLADRSIIILRGDGLFDAGATVVKPRYVAVIQRIAAALNEVSGKVVVNGYTDNSPIRTARFPSNWHLSQERAQAVTTMLLKSVSDGRRLHAEGRAESDPIAPNTTPEGKALNRRVEIVLHVAPQTRDNELQLTPGAVPSGSATNQK</sequence>
<dbReference type="STRING" id="187868.SAMN05192589_11257"/>
<dbReference type="InterPro" id="IPR038522">
    <property type="entry name" value="T4/T6SS_DotU_sf"/>
</dbReference>
<evidence type="ECO:0000256" key="2">
    <source>
        <dbReference type="SAM" id="MobiDB-lite"/>
    </source>
</evidence>
<gene>
    <name evidence="5" type="ORF">SAMN05192589_11257</name>
</gene>
<proteinExistence type="predicted"/>
<dbReference type="CDD" id="cd07185">
    <property type="entry name" value="OmpA_C-like"/>
    <property type="match status" value="1"/>
</dbReference>
<dbReference type="InterPro" id="IPR036737">
    <property type="entry name" value="OmpA-like_sf"/>
</dbReference>
<dbReference type="Gene3D" id="3.30.1330.60">
    <property type="entry name" value="OmpA-like domain"/>
    <property type="match status" value="1"/>
</dbReference>
<dbReference type="PANTHER" id="PTHR38033">
    <property type="entry name" value="MEMBRANE PROTEIN-RELATED"/>
    <property type="match status" value="1"/>
</dbReference>
<feature type="domain" description="OmpA-like" evidence="4">
    <location>
        <begin position="303"/>
        <end position="423"/>
    </location>
</feature>
<evidence type="ECO:0000256" key="3">
    <source>
        <dbReference type="SAM" id="Phobius"/>
    </source>
</evidence>
<keyword evidence="1 3" id="KW-0472">Membrane</keyword>
<dbReference type="Pfam" id="PF00691">
    <property type="entry name" value="OmpA"/>
    <property type="match status" value="1"/>
</dbReference>
<dbReference type="InterPro" id="IPR006665">
    <property type="entry name" value="OmpA-like"/>
</dbReference>
<dbReference type="Pfam" id="PF09850">
    <property type="entry name" value="DotU"/>
    <property type="match status" value="1"/>
</dbReference>
<evidence type="ECO:0000313" key="5">
    <source>
        <dbReference type="EMBL" id="SDE09572.1"/>
    </source>
</evidence>
<dbReference type="SUPFAM" id="SSF103088">
    <property type="entry name" value="OmpA-like"/>
    <property type="match status" value="1"/>
</dbReference>
<accession>A0A1G7A446</accession>
<dbReference type="PANTHER" id="PTHR38033:SF1">
    <property type="entry name" value="DOTU FAMILY TYPE IV_VI SECRETION SYSTEM PROTEIN"/>
    <property type="match status" value="1"/>
</dbReference>
<dbReference type="RefSeq" id="WP_092744999.1">
    <property type="nucleotide sequence ID" value="NZ_FMZC01000012.1"/>
</dbReference>
<evidence type="ECO:0000313" key="6">
    <source>
        <dbReference type="Proteomes" id="UP000198781"/>
    </source>
</evidence>
<dbReference type="AlphaFoldDB" id="A0A1G7A446"/>
<feature type="region of interest" description="Disordered" evidence="2">
    <location>
        <begin position="391"/>
        <end position="411"/>
    </location>
</feature>
<protein>
    <submittedName>
        <fullName evidence="5">Type VI secretion system protein ImpK</fullName>
    </submittedName>
</protein>
<feature type="transmembrane region" description="Helical" evidence="3">
    <location>
        <begin position="229"/>
        <end position="249"/>
    </location>
</feature>
<evidence type="ECO:0000259" key="4">
    <source>
        <dbReference type="PROSITE" id="PS51123"/>
    </source>
</evidence>
<feature type="region of interest" description="Disordered" evidence="2">
    <location>
        <begin position="424"/>
        <end position="446"/>
    </location>
</feature>
<keyword evidence="6" id="KW-1185">Reference proteome</keyword>